<dbReference type="InterPro" id="IPR009001">
    <property type="entry name" value="Transl_elong_EF1A/Init_IF2_C"/>
</dbReference>
<keyword evidence="4" id="KW-0648">Protein biosynthesis</keyword>
<dbReference type="InterPro" id="IPR015190">
    <property type="entry name" value="Elong_fac_SelB-wing-hlx_typ-2"/>
</dbReference>
<dbReference type="InterPro" id="IPR050055">
    <property type="entry name" value="EF-Tu_GTPase"/>
</dbReference>
<dbReference type="GO" id="GO:0001514">
    <property type="term" value="P:selenocysteine incorporation"/>
    <property type="evidence" value="ECO:0007669"/>
    <property type="project" value="InterPro"/>
</dbReference>
<evidence type="ECO:0000256" key="2">
    <source>
        <dbReference type="ARBA" id="ARBA00022490"/>
    </source>
</evidence>
<dbReference type="PANTHER" id="PTHR43721:SF22">
    <property type="entry name" value="ELONGATION FACTOR TU, MITOCHONDRIAL"/>
    <property type="match status" value="1"/>
</dbReference>
<dbReference type="GO" id="GO:0005829">
    <property type="term" value="C:cytosol"/>
    <property type="evidence" value="ECO:0007669"/>
    <property type="project" value="TreeGrafter"/>
</dbReference>
<dbReference type="InterPro" id="IPR009000">
    <property type="entry name" value="Transl_B-barrel_sf"/>
</dbReference>
<dbReference type="SUPFAM" id="SSF50465">
    <property type="entry name" value="EF-Tu/eEF-1alpha/eIF2-gamma C-terminal domain"/>
    <property type="match status" value="1"/>
</dbReference>
<evidence type="ECO:0000313" key="7">
    <source>
        <dbReference type="Proteomes" id="UP000955338"/>
    </source>
</evidence>
<dbReference type="Pfam" id="PF25461">
    <property type="entry name" value="Beta-barrel_SelB"/>
    <property type="match status" value="1"/>
</dbReference>
<name>A0A8E3MHK8_9PAST</name>
<evidence type="ECO:0000256" key="5">
    <source>
        <dbReference type="ARBA" id="ARBA00023134"/>
    </source>
</evidence>
<evidence type="ECO:0000256" key="1">
    <source>
        <dbReference type="ARBA" id="ARBA00004496"/>
    </source>
</evidence>
<dbReference type="InterPro" id="IPR004535">
    <property type="entry name" value="Transl_elong_SelB"/>
</dbReference>
<dbReference type="InterPro" id="IPR015191">
    <property type="entry name" value="SelB_WHD4"/>
</dbReference>
<dbReference type="PANTHER" id="PTHR43721">
    <property type="entry name" value="ELONGATION FACTOR TU-RELATED"/>
    <property type="match status" value="1"/>
</dbReference>
<dbReference type="Pfam" id="PF00009">
    <property type="entry name" value="GTP_EFTU"/>
    <property type="match status" value="1"/>
</dbReference>
<dbReference type="NCBIfam" id="TIGR00475">
    <property type="entry name" value="selB"/>
    <property type="match status" value="1"/>
</dbReference>
<dbReference type="InterPro" id="IPR031157">
    <property type="entry name" value="G_TR_CS"/>
</dbReference>
<dbReference type="AlphaFoldDB" id="A0A8E3MHK8"/>
<accession>A0A8E3MHK8</accession>
<dbReference type="InterPro" id="IPR057335">
    <property type="entry name" value="Beta-barrel_SelB"/>
</dbReference>
<organism evidence="6 7">
    <name type="scientific">Mergibacter septicus</name>
    <dbReference type="NCBI Taxonomy" id="221402"/>
    <lineage>
        <taxon>Bacteria</taxon>
        <taxon>Pseudomonadati</taxon>
        <taxon>Pseudomonadota</taxon>
        <taxon>Gammaproteobacteria</taxon>
        <taxon>Pasteurellales</taxon>
        <taxon>Pasteurellaceae</taxon>
        <taxon>Mergibacter</taxon>
    </lineage>
</organism>
<keyword evidence="5" id="KW-0342">GTP-binding</keyword>
<dbReference type="PROSITE" id="PS00301">
    <property type="entry name" value="G_TR_1"/>
    <property type="match status" value="1"/>
</dbReference>
<keyword evidence="6" id="KW-0251">Elongation factor</keyword>
<dbReference type="GO" id="GO:0003723">
    <property type="term" value="F:RNA binding"/>
    <property type="evidence" value="ECO:0007669"/>
    <property type="project" value="InterPro"/>
</dbReference>
<dbReference type="InterPro" id="IPR036390">
    <property type="entry name" value="WH_DNA-bd_sf"/>
</dbReference>
<dbReference type="GO" id="GO:0005525">
    <property type="term" value="F:GTP binding"/>
    <property type="evidence" value="ECO:0007669"/>
    <property type="project" value="UniProtKB-KW"/>
</dbReference>
<dbReference type="InterPro" id="IPR000795">
    <property type="entry name" value="T_Tr_GTP-bd_dom"/>
</dbReference>
<gene>
    <name evidence="6" type="primary">selB</name>
    <name evidence="6" type="ORF">CEP48_07635</name>
</gene>
<keyword evidence="3" id="KW-0547">Nucleotide-binding</keyword>
<dbReference type="Gene3D" id="1.10.10.10">
    <property type="entry name" value="Winged helix-like DNA-binding domain superfamily/Winged helix DNA-binding domain"/>
    <property type="match status" value="2"/>
</dbReference>
<dbReference type="GO" id="GO:0003924">
    <property type="term" value="F:GTPase activity"/>
    <property type="evidence" value="ECO:0007669"/>
    <property type="project" value="InterPro"/>
</dbReference>
<dbReference type="SUPFAM" id="SSF46785">
    <property type="entry name" value="Winged helix' DNA-binding domain"/>
    <property type="match status" value="2"/>
</dbReference>
<dbReference type="GO" id="GO:0003746">
    <property type="term" value="F:translation elongation factor activity"/>
    <property type="evidence" value="ECO:0007669"/>
    <property type="project" value="UniProtKB-KW"/>
</dbReference>
<protein>
    <submittedName>
        <fullName evidence="6">Selenocysteine-specific translation elongation factor</fullName>
    </submittedName>
</protein>
<dbReference type="Gene3D" id="2.40.30.10">
    <property type="entry name" value="Translation factors"/>
    <property type="match status" value="1"/>
</dbReference>
<dbReference type="PROSITE" id="PS51722">
    <property type="entry name" value="G_TR_2"/>
    <property type="match status" value="1"/>
</dbReference>
<dbReference type="RefSeq" id="WP_261920191.1">
    <property type="nucleotide sequence ID" value="NZ_CP022011.1"/>
</dbReference>
<dbReference type="InterPro" id="IPR036388">
    <property type="entry name" value="WH-like_DNA-bd_sf"/>
</dbReference>
<dbReference type="SUPFAM" id="SSF50447">
    <property type="entry name" value="Translation proteins"/>
    <property type="match status" value="1"/>
</dbReference>
<sequence length="618" mass="70970">MIIVTAGHVDHGKTTLIQALTGTNTDRLPEEKKRGMTIDLGYAYLPLAEKTLGFIDVPGHEKFLANMLAGVGGIEYAMLVIAADEGIKPQTIEHLQILRLLQIQHIILVITKADRVSTSQIQQRLLQIQNTFPYLTTHPYFITAAYTGEGIANLKEYLTQLSSNKIQFKLTQPFRYAIDRVFSVKGAGTVVTGTAYTGKVQPEQTLYLSNGKQVRVKAIHAQNQPSQLGIAEQRLALNIATELSKEQLKRGEWLSEYPPHLTDRVSLSITAQHPLKEYQVVHIYHSCSRCVAKLTLLSCNNLIAGETALAELLLDTPLALTFNDKIIIRSGDDKQTIAGGTVLEIDSPKRYKRSVERLTYLDQLRQTQSVSQRLSLYLQHIPRSKDYILWIEQLLPEKLDQLLHSSTILSYRNWLFSTEYQKIYQQKIVHSLQSFHQTNPDQLGVSRARLARIAAVNQPTELIYHFIDQLIQQRIVSQTRGWLHLADYQLSFEKEELDYWQLVQRQFTQTNQPIWVRDMANLLEVDETFMRNLLYKAGKLGYAIPIVKDRFYLTEDIHKLAQIIRQHIQQKGAISVNQLRDQLNYGRKLTVQLIEFFDRIGFLRRKGNQHFLRDDELF</sequence>
<dbReference type="Gene3D" id="3.40.50.300">
    <property type="entry name" value="P-loop containing nucleotide triphosphate hydrolases"/>
    <property type="match status" value="1"/>
</dbReference>
<keyword evidence="7" id="KW-1185">Reference proteome</keyword>
<evidence type="ECO:0000313" key="6">
    <source>
        <dbReference type="EMBL" id="QDJ15298.1"/>
    </source>
</evidence>
<dbReference type="SUPFAM" id="SSF52540">
    <property type="entry name" value="P-loop containing nucleoside triphosphate hydrolases"/>
    <property type="match status" value="1"/>
</dbReference>
<dbReference type="EMBL" id="CP022011">
    <property type="protein sequence ID" value="QDJ15298.1"/>
    <property type="molecule type" value="Genomic_DNA"/>
</dbReference>
<dbReference type="Pfam" id="PF09107">
    <property type="entry name" value="WHD_3rd_SelB"/>
    <property type="match status" value="1"/>
</dbReference>
<dbReference type="InterPro" id="IPR048931">
    <property type="entry name" value="WHD_2nd_SelB_bact"/>
</dbReference>
<reference evidence="6" key="1">
    <citation type="submission" date="2017-06" db="EMBL/GenBank/DDBJ databases">
        <title>Genome sequencing of pathogenic and non-pathogenic strains within Bisgaard taxon 40.</title>
        <authorList>
            <person name="Ladner J.T."/>
            <person name="Lovett S.P."/>
            <person name="Koroleva G."/>
            <person name="Lorch J.M."/>
        </authorList>
    </citation>
    <scope>NUCLEOTIDE SEQUENCE</scope>
    <source>
        <strain evidence="6">27576-1-I1</strain>
    </source>
</reference>
<dbReference type="InterPro" id="IPR027417">
    <property type="entry name" value="P-loop_NTPase"/>
</dbReference>
<dbReference type="CDD" id="cd04171">
    <property type="entry name" value="SelB"/>
    <property type="match status" value="1"/>
</dbReference>
<keyword evidence="2" id="KW-0963">Cytoplasm</keyword>
<evidence type="ECO:0000256" key="4">
    <source>
        <dbReference type="ARBA" id="ARBA00022917"/>
    </source>
</evidence>
<comment type="subcellular location">
    <subcellularLocation>
        <location evidence="1">Cytoplasm</location>
    </subcellularLocation>
</comment>
<dbReference type="Pfam" id="PF09106">
    <property type="entry name" value="WHD_2nd_SelB"/>
    <property type="match status" value="1"/>
</dbReference>
<dbReference type="Proteomes" id="UP000955338">
    <property type="component" value="Chromosome"/>
</dbReference>
<proteinExistence type="predicted"/>
<dbReference type="Pfam" id="PF21214">
    <property type="entry name" value="WHD_2nd_SelB_bact"/>
    <property type="match status" value="1"/>
</dbReference>
<evidence type="ECO:0000256" key="3">
    <source>
        <dbReference type="ARBA" id="ARBA00022741"/>
    </source>
</evidence>